<dbReference type="EMBL" id="CAMXCT010000135">
    <property type="protein sequence ID" value="CAI3974436.1"/>
    <property type="molecule type" value="Genomic_DNA"/>
</dbReference>
<evidence type="ECO:0000259" key="9">
    <source>
        <dbReference type="PROSITE" id="PS50235"/>
    </source>
</evidence>
<dbReference type="InterPro" id="IPR038765">
    <property type="entry name" value="Papain-like_cys_pep_sf"/>
</dbReference>
<keyword evidence="3 7" id="KW-0645">Protease</keyword>
<protein>
    <recommendedName>
        <fullName evidence="7">Ubiquitin carboxyl-terminal hydrolase</fullName>
        <ecNumber evidence="7">3.4.19.12</ecNumber>
    </recommendedName>
</protein>
<feature type="domain" description="USP" evidence="9">
    <location>
        <begin position="71"/>
        <end position="378"/>
    </location>
</feature>
<keyword evidence="5 7" id="KW-0378">Hydrolase</keyword>
<comment type="caution">
    <text evidence="10">The sequence shown here is derived from an EMBL/GenBank/DDBJ whole genome shotgun (WGS) entry which is preliminary data.</text>
</comment>
<keyword evidence="12" id="KW-1185">Reference proteome</keyword>
<dbReference type="Gene3D" id="3.90.70.10">
    <property type="entry name" value="Cysteine proteinases"/>
    <property type="match status" value="1"/>
</dbReference>
<evidence type="ECO:0000256" key="7">
    <source>
        <dbReference type="RuleBase" id="RU366025"/>
    </source>
</evidence>
<feature type="region of interest" description="Disordered" evidence="8">
    <location>
        <begin position="447"/>
        <end position="527"/>
    </location>
</feature>
<dbReference type="PROSITE" id="PS50235">
    <property type="entry name" value="USP_3"/>
    <property type="match status" value="1"/>
</dbReference>
<dbReference type="Pfam" id="PF00443">
    <property type="entry name" value="UCH"/>
    <property type="match status" value="1"/>
</dbReference>
<dbReference type="EMBL" id="CAMXCT020000135">
    <property type="protein sequence ID" value="CAL1127811.1"/>
    <property type="molecule type" value="Genomic_DNA"/>
</dbReference>
<dbReference type="AlphaFoldDB" id="A0A9P1FFT2"/>
<dbReference type="GO" id="GO:0005829">
    <property type="term" value="C:cytosol"/>
    <property type="evidence" value="ECO:0007669"/>
    <property type="project" value="TreeGrafter"/>
</dbReference>
<comment type="catalytic activity">
    <reaction evidence="1 7">
        <text>Thiol-dependent hydrolysis of ester, thioester, amide, peptide and isopeptide bonds formed by the C-terminal Gly of ubiquitin (a 76-residue protein attached to proteins as an intracellular targeting signal).</text>
        <dbReference type="EC" id="3.4.19.12"/>
    </reaction>
</comment>
<dbReference type="GO" id="GO:0005634">
    <property type="term" value="C:nucleus"/>
    <property type="evidence" value="ECO:0007669"/>
    <property type="project" value="TreeGrafter"/>
</dbReference>
<reference evidence="11" key="2">
    <citation type="submission" date="2024-04" db="EMBL/GenBank/DDBJ databases">
        <authorList>
            <person name="Chen Y."/>
            <person name="Shah S."/>
            <person name="Dougan E. K."/>
            <person name="Thang M."/>
            <person name="Chan C."/>
        </authorList>
    </citation>
    <scope>NUCLEOTIDE SEQUENCE [LARGE SCALE GENOMIC DNA]</scope>
</reference>
<dbReference type="InterPro" id="IPR018200">
    <property type="entry name" value="USP_CS"/>
</dbReference>
<evidence type="ECO:0000256" key="6">
    <source>
        <dbReference type="ARBA" id="ARBA00022807"/>
    </source>
</evidence>
<evidence type="ECO:0000256" key="3">
    <source>
        <dbReference type="ARBA" id="ARBA00022670"/>
    </source>
</evidence>
<evidence type="ECO:0000256" key="8">
    <source>
        <dbReference type="SAM" id="MobiDB-lite"/>
    </source>
</evidence>
<feature type="region of interest" description="Disordered" evidence="8">
    <location>
        <begin position="552"/>
        <end position="670"/>
    </location>
</feature>
<accession>A0A9P1FFT2</accession>
<feature type="compositionally biased region" description="Basic and acidic residues" evidence="8">
    <location>
        <begin position="447"/>
        <end position="479"/>
    </location>
</feature>
<comment type="similarity">
    <text evidence="2 7">Belongs to the peptidase C19 family.</text>
</comment>
<evidence type="ECO:0000313" key="10">
    <source>
        <dbReference type="EMBL" id="CAI3974436.1"/>
    </source>
</evidence>
<dbReference type="PANTHER" id="PTHR24006">
    <property type="entry name" value="UBIQUITIN CARBOXYL-TERMINAL HYDROLASE"/>
    <property type="match status" value="1"/>
</dbReference>
<evidence type="ECO:0000256" key="5">
    <source>
        <dbReference type="ARBA" id="ARBA00022801"/>
    </source>
</evidence>
<dbReference type="PANTHER" id="PTHR24006:SF758">
    <property type="entry name" value="UBIQUITIN CARBOXYL-TERMINAL HYDROLASE 36"/>
    <property type="match status" value="1"/>
</dbReference>
<proteinExistence type="inferred from homology"/>
<dbReference type="InterPro" id="IPR050164">
    <property type="entry name" value="Peptidase_C19"/>
</dbReference>
<reference evidence="10" key="1">
    <citation type="submission" date="2022-10" db="EMBL/GenBank/DDBJ databases">
        <authorList>
            <person name="Chen Y."/>
            <person name="Dougan E. K."/>
            <person name="Chan C."/>
            <person name="Rhodes N."/>
            <person name="Thang M."/>
        </authorList>
    </citation>
    <scope>NUCLEOTIDE SEQUENCE</scope>
</reference>
<feature type="compositionally biased region" description="Basic residues" evidence="8">
    <location>
        <begin position="626"/>
        <end position="638"/>
    </location>
</feature>
<evidence type="ECO:0000256" key="4">
    <source>
        <dbReference type="ARBA" id="ARBA00022786"/>
    </source>
</evidence>
<dbReference type="Proteomes" id="UP001152797">
    <property type="component" value="Unassembled WGS sequence"/>
</dbReference>
<gene>
    <name evidence="10" type="ORF">C1SCF055_LOCUS2836</name>
</gene>
<dbReference type="GO" id="GO:0004843">
    <property type="term" value="F:cysteine-type deubiquitinase activity"/>
    <property type="evidence" value="ECO:0007669"/>
    <property type="project" value="UniProtKB-UniRule"/>
</dbReference>
<keyword evidence="6 7" id="KW-0788">Thiol protease</keyword>
<dbReference type="FunFam" id="3.90.70.10:FF:000119">
    <property type="entry name" value="Ubiquitin specific peptidase 36"/>
    <property type="match status" value="1"/>
</dbReference>
<organism evidence="10">
    <name type="scientific">Cladocopium goreaui</name>
    <dbReference type="NCBI Taxonomy" id="2562237"/>
    <lineage>
        <taxon>Eukaryota</taxon>
        <taxon>Sar</taxon>
        <taxon>Alveolata</taxon>
        <taxon>Dinophyceae</taxon>
        <taxon>Suessiales</taxon>
        <taxon>Symbiodiniaceae</taxon>
        <taxon>Cladocopium</taxon>
    </lineage>
</organism>
<dbReference type="GO" id="GO:0006508">
    <property type="term" value="P:proteolysis"/>
    <property type="evidence" value="ECO:0007669"/>
    <property type="project" value="UniProtKB-KW"/>
</dbReference>
<evidence type="ECO:0000256" key="2">
    <source>
        <dbReference type="ARBA" id="ARBA00009085"/>
    </source>
</evidence>
<sequence>MDSTLKNGINGLLTDKPLLPRVIEFVKASGAGISQKSKDVEDEPPQPQYSLFSRERFLSLFEEVSPRRVGRGLHNLGNTCFFNSVLQVLMYTGPLQRFLLSKQHTAECKCKRESTVCTLCLLESHALEVFDSNKAPMKPAKLLKHMPQIASRFKAHGRQEDAHEFLIHFLDSCHKSLLKQAAQQPVPRPVQQTTSICQLFGGFLRSQVLCLKCKHPSNTFDPFMDISLEVNNASTLEKALDAFTKSEQLRGANKYQCKKCQQKVDATKTFSIHTAPPVLSFQLKRFDFLHGFRGKLKKKVQFPVSLNIAPYTSHKNREAKYNLYGLVVHCGSSAKSGHYIAYAKHNGSWYCFNDQDVRQVKEQQVLREEAYLLFYQAAKAPQPPQTSPDIPDLLASVKQAASDLNKEHLLTNGKVHNGTSLNGFKHNGEHLKEVNLGLEVERPKVKRLRLSEKKEKSESSEKEHSEQSSQSDRKKEIGRIPRSRSKPLLKLKFYQDRLGTEKRKASATGDDRLAPLTLPPKKQKVEQQDVAERVAATTNYAQQYGQAEVDHWDDVDTQTDSKTFEEAQEKMQPRVQRRDALDKEYDVGKKKHKPKQAKAEFNGRSVFDQEEQRRREKKAGGGGKGSKGKGSKGGKGKGGKGDKGGKGGKGGKGKSKGKGKGGKSKGKGKR</sequence>
<dbReference type="PROSITE" id="PS00972">
    <property type="entry name" value="USP_1"/>
    <property type="match status" value="1"/>
</dbReference>
<dbReference type="InterPro" id="IPR028889">
    <property type="entry name" value="USP"/>
</dbReference>
<feature type="compositionally biased region" description="Basic and acidic residues" evidence="8">
    <location>
        <begin position="493"/>
        <end position="513"/>
    </location>
</feature>
<dbReference type="SUPFAM" id="SSF54001">
    <property type="entry name" value="Cysteine proteinases"/>
    <property type="match status" value="1"/>
</dbReference>
<feature type="compositionally biased region" description="Basic and acidic residues" evidence="8">
    <location>
        <begin position="562"/>
        <end position="588"/>
    </location>
</feature>
<dbReference type="GO" id="GO:0016579">
    <property type="term" value="P:protein deubiquitination"/>
    <property type="evidence" value="ECO:0007669"/>
    <property type="project" value="InterPro"/>
</dbReference>
<dbReference type="EC" id="3.4.19.12" evidence="7"/>
<evidence type="ECO:0000256" key="1">
    <source>
        <dbReference type="ARBA" id="ARBA00000707"/>
    </source>
</evidence>
<name>A0A9P1FFT2_9DINO</name>
<evidence type="ECO:0000313" key="12">
    <source>
        <dbReference type="Proteomes" id="UP001152797"/>
    </source>
</evidence>
<dbReference type="OrthoDB" id="420187at2759"/>
<dbReference type="PROSITE" id="PS00973">
    <property type="entry name" value="USP_2"/>
    <property type="match status" value="1"/>
</dbReference>
<evidence type="ECO:0000313" key="11">
    <source>
        <dbReference type="EMBL" id="CAL1127811.1"/>
    </source>
</evidence>
<feature type="compositionally biased region" description="Basic residues" evidence="8">
    <location>
        <begin position="649"/>
        <end position="670"/>
    </location>
</feature>
<dbReference type="InterPro" id="IPR001394">
    <property type="entry name" value="Peptidase_C19_UCH"/>
</dbReference>
<keyword evidence="4 7" id="KW-0833">Ubl conjugation pathway</keyword>
<dbReference type="EMBL" id="CAMXCT030000135">
    <property type="protein sequence ID" value="CAL4761748.1"/>
    <property type="molecule type" value="Genomic_DNA"/>
</dbReference>